<dbReference type="OrthoDB" id="4215474at2759"/>
<organism evidence="7 8">
    <name type="scientific">Entomortierella parvispora</name>
    <dbReference type="NCBI Taxonomy" id="205924"/>
    <lineage>
        <taxon>Eukaryota</taxon>
        <taxon>Fungi</taxon>
        <taxon>Fungi incertae sedis</taxon>
        <taxon>Mucoromycota</taxon>
        <taxon>Mortierellomycotina</taxon>
        <taxon>Mortierellomycetes</taxon>
        <taxon>Mortierellales</taxon>
        <taxon>Mortierellaceae</taxon>
        <taxon>Entomortierella</taxon>
    </lineage>
</organism>
<sequence>MATRTFAGRLLSSSTFSTCVMPSRARSILKPSTAVGRIASTRTTAACAGVVARNFDLGRSFFSTSSLAQSEKEAALAQYGQPTWMTHPHLMKEGEITPGLTALEYEVRRTLLMESLPRNSVVIATSHKTRFMTNNIFYPFHQHTDFYYLCGFNEPDSALVLEKDNSPRGYKMTMFVAPKNANIEMWEGPRTGIEAAKEVFGADEAIDANLFRYRIVDMASRYENVYFDYPSPSMFMPMDIAKKLHNKPDSDAMSSTKGLSPLIQEQRVIKSEAEIKIMRQAGEISGKAFIETMKFTCPKRLEHQVYAKFDFECRMRGSQMMAYVPVVAGGSNALTMHYVNNDQPLKDGDLLLMDAGGEYNGYASDITRTWPVNGKFTPAQKDLYEVVLKSNKECIKLCTEEHGLSLNQIHDVSMRLIKEGLADLGIKPLPHDVDRRLYPHHVGHYLGLDVHDTGDISRSRSLKEGMVITIEPGLYIPRDPAYPEKYQGIGIRIEDNVMIGKTVPQILSVTAPKEVVDIEFCCANKSAE</sequence>
<dbReference type="Gene3D" id="3.40.350.10">
    <property type="entry name" value="Creatinase/prolidase N-terminal domain"/>
    <property type="match status" value="1"/>
</dbReference>
<dbReference type="GO" id="GO:0005739">
    <property type="term" value="C:mitochondrion"/>
    <property type="evidence" value="ECO:0007669"/>
    <property type="project" value="TreeGrafter"/>
</dbReference>
<reference evidence="7" key="2">
    <citation type="journal article" date="2022" name="Microbiol. Resour. Announc.">
        <title>Whole-Genome Sequence of Entomortierella parvispora E1425, a Mucoromycotan Fungus Associated with Burkholderiaceae-Related Endosymbiotic Bacteria.</title>
        <authorList>
            <person name="Herlambang A."/>
            <person name="Guo Y."/>
            <person name="Takashima Y."/>
            <person name="Narisawa K."/>
            <person name="Ohta H."/>
            <person name="Nishizawa T."/>
        </authorList>
    </citation>
    <scope>NUCLEOTIDE SEQUENCE</scope>
    <source>
        <strain evidence="7">E1425</strain>
    </source>
</reference>
<dbReference type="Proteomes" id="UP000827284">
    <property type="component" value="Unassembled WGS sequence"/>
</dbReference>
<dbReference type="Pfam" id="PF05195">
    <property type="entry name" value="AMP_N"/>
    <property type="match status" value="1"/>
</dbReference>
<keyword evidence="5" id="KW-0464">Manganese</keyword>
<dbReference type="GO" id="GO:0070006">
    <property type="term" value="F:metalloaminopeptidase activity"/>
    <property type="evidence" value="ECO:0007669"/>
    <property type="project" value="InterPro"/>
</dbReference>
<evidence type="ECO:0000256" key="1">
    <source>
        <dbReference type="ARBA" id="ARBA00001936"/>
    </source>
</evidence>
<keyword evidence="3" id="KW-0479">Metal-binding</keyword>
<dbReference type="InterPro" id="IPR000994">
    <property type="entry name" value="Pept_M24"/>
</dbReference>
<dbReference type="InterPro" id="IPR007865">
    <property type="entry name" value="Aminopep_P_N"/>
</dbReference>
<dbReference type="AlphaFoldDB" id="A0A9P3HKP7"/>
<comment type="similarity">
    <text evidence="2">Belongs to the peptidase M24B family.</text>
</comment>
<comment type="caution">
    <text evidence="7">The sequence shown here is derived from an EMBL/GenBank/DDBJ whole genome shotgun (WGS) entry which is preliminary data.</text>
</comment>
<keyword evidence="8" id="KW-1185">Reference proteome</keyword>
<dbReference type="GO" id="GO:0030145">
    <property type="term" value="F:manganese ion binding"/>
    <property type="evidence" value="ECO:0007669"/>
    <property type="project" value="InterPro"/>
</dbReference>
<dbReference type="InterPro" id="IPR036005">
    <property type="entry name" value="Creatinase/aminopeptidase-like"/>
</dbReference>
<dbReference type="FunFam" id="3.90.230.10:FF:000002">
    <property type="entry name" value="Xaa-Pro aminopeptidase 3"/>
    <property type="match status" value="1"/>
</dbReference>
<feature type="domain" description="Aminopeptidase P N-terminal" evidence="6">
    <location>
        <begin position="100"/>
        <end position="236"/>
    </location>
</feature>
<evidence type="ECO:0000256" key="3">
    <source>
        <dbReference type="ARBA" id="ARBA00022723"/>
    </source>
</evidence>
<evidence type="ECO:0000256" key="4">
    <source>
        <dbReference type="ARBA" id="ARBA00022801"/>
    </source>
</evidence>
<dbReference type="PANTHER" id="PTHR43226">
    <property type="entry name" value="XAA-PRO AMINOPEPTIDASE 3"/>
    <property type="match status" value="1"/>
</dbReference>
<dbReference type="EMBL" id="BQFW01000015">
    <property type="protein sequence ID" value="GJJ78447.1"/>
    <property type="molecule type" value="Genomic_DNA"/>
</dbReference>
<evidence type="ECO:0000313" key="7">
    <source>
        <dbReference type="EMBL" id="GJJ78447.1"/>
    </source>
</evidence>
<dbReference type="GO" id="GO:0006508">
    <property type="term" value="P:proteolysis"/>
    <property type="evidence" value="ECO:0007669"/>
    <property type="project" value="TreeGrafter"/>
</dbReference>
<dbReference type="SMART" id="SM01011">
    <property type="entry name" value="AMP_N"/>
    <property type="match status" value="1"/>
</dbReference>
<dbReference type="SUPFAM" id="SSF53092">
    <property type="entry name" value="Creatinase/prolidase N-terminal domain"/>
    <property type="match status" value="1"/>
</dbReference>
<reference evidence="7" key="1">
    <citation type="submission" date="2021-11" db="EMBL/GenBank/DDBJ databases">
        <authorList>
            <person name="Herlambang A."/>
            <person name="Guo Y."/>
            <person name="Takashima Y."/>
            <person name="Nishizawa T."/>
        </authorList>
    </citation>
    <scope>NUCLEOTIDE SEQUENCE</scope>
    <source>
        <strain evidence="7">E1425</strain>
    </source>
</reference>
<protein>
    <submittedName>
        <fullName evidence="7">Intermediate cleaving peptidase 55</fullName>
    </submittedName>
</protein>
<gene>
    <name evidence="7" type="ORF">EMPS_10806</name>
</gene>
<keyword evidence="4" id="KW-0378">Hydrolase</keyword>
<dbReference type="InterPro" id="IPR052433">
    <property type="entry name" value="X-Pro_dipept-like"/>
</dbReference>
<evidence type="ECO:0000256" key="5">
    <source>
        <dbReference type="ARBA" id="ARBA00023211"/>
    </source>
</evidence>
<accession>A0A9P3HKP7</accession>
<dbReference type="InterPro" id="IPR029149">
    <property type="entry name" value="Creatin/AminoP/Spt16_N"/>
</dbReference>
<comment type="cofactor">
    <cofactor evidence="1">
        <name>Mn(2+)</name>
        <dbReference type="ChEBI" id="CHEBI:29035"/>
    </cofactor>
</comment>
<dbReference type="Gene3D" id="3.90.230.10">
    <property type="entry name" value="Creatinase/methionine aminopeptidase superfamily"/>
    <property type="match status" value="1"/>
</dbReference>
<proteinExistence type="inferred from homology"/>
<evidence type="ECO:0000313" key="8">
    <source>
        <dbReference type="Proteomes" id="UP000827284"/>
    </source>
</evidence>
<name>A0A9P3HKP7_9FUNG</name>
<dbReference type="Pfam" id="PF00557">
    <property type="entry name" value="Peptidase_M24"/>
    <property type="match status" value="1"/>
</dbReference>
<evidence type="ECO:0000259" key="6">
    <source>
        <dbReference type="SMART" id="SM01011"/>
    </source>
</evidence>
<dbReference type="SUPFAM" id="SSF55920">
    <property type="entry name" value="Creatinase/aminopeptidase"/>
    <property type="match status" value="1"/>
</dbReference>
<evidence type="ECO:0000256" key="2">
    <source>
        <dbReference type="ARBA" id="ARBA00008766"/>
    </source>
</evidence>
<dbReference type="PANTHER" id="PTHR43226:SF4">
    <property type="entry name" value="XAA-PRO AMINOPEPTIDASE 3"/>
    <property type="match status" value="1"/>
</dbReference>
<dbReference type="CDD" id="cd01087">
    <property type="entry name" value="Prolidase"/>
    <property type="match status" value="1"/>
</dbReference>